<keyword evidence="2" id="KW-0945">Host-virus interaction</keyword>
<evidence type="ECO:0000313" key="4">
    <source>
        <dbReference type="Proteomes" id="UP000482084"/>
    </source>
</evidence>
<comment type="subcellular location">
    <subcellularLocation>
        <location evidence="1">Virion</location>
    </subcellularLocation>
</comment>
<reference evidence="3 4" key="1">
    <citation type="submission" date="2019-10" db="EMBL/GenBank/DDBJ databases">
        <title>Characterization of the phylogenetic diversity of two novel species belonging to the genus Bifidobacterium: Bifidobacterium cebidarum sp. nov. and Bifidobacterium leontopitheci sp. nov.</title>
        <authorList>
            <person name="Lugli G.A."/>
            <person name="Duranti S."/>
            <person name="Milani C."/>
            <person name="Turroni F."/>
            <person name="Ventura M."/>
        </authorList>
    </citation>
    <scope>NUCLEOTIDE SEQUENCE [LARGE SCALE GENOMIC DNA]</scope>
    <source>
        <strain evidence="3 4">DSM 100688</strain>
    </source>
</reference>
<gene>
    <name evidence="3" type="ORF">DSM100688_0394</name>
</gene>
<dbReference type="Proteomes" id="UP000482084">
    <property type="component" value="Unassembled WGS sequence"/>
</dbReference>
<sequence length="154" mass="14807">MGLNAQVQFVHQDKPEPGQLIEQVAAFDADGNPVDIGGAPAAGSVTNAMLAGGITADKLAKGVIPAVPTAPTADTLTGVTVTGRAVMKATDAAAARTAIGAGTPYTLPAAGTALGGVKKGAAVANLAADATAPAIVTTVNALLAQLRTSGVIAA</sequence>
<proteinExistence type="predicted"/>
<dbReference type="RefSeq" id="WP_204316616.1">
    <property type="nucleotide sequence ID" value="NZ_WBSM01000001.1"/>
</dbReference>
<comment type="caution">
    <text evidence="3">The sequence shown here is derived from an EMBL/GenBank/DDBJ whole genome shotgun (WGS) entry which is preliminary data.</text>
</comment>
<evidence type="ECO:0000256" key="2">
    <source>
        <dbReference type="ARBA" id="ARBA00022581"/>
    </source>
</evidence>
<dbReference type="AlphaFoldDB" id="A0A6L4X3D6"/>
<dbReference type="InterPro" id="IPR022741">
    <property type="entry name" value="Phage_B103_Gp8"/>
</dbReference>
<name>A0A6L4X3D6_9BIFI</name>
<keyword evidence="4" id="KW-1185">Reference proteome</keyword>
<protein>
    <submittedName>
        <fullName evidence="3">Head fiber protein</fullName>
    </submittedName>
</protein>
<accession>A0A6L4X3D6</accession>
<organism evidence="3 4">
    <name type="scientific">Bifidobacterium ramosum</name>
    <dbReference type="NCBI Taxonomy" id="1798158"/>
    <lineage>
        <taxon>Bacteria</taxon>
        <taxon>Bacillati</taxon>
        <taxon>Actinomycetota</taxon>
        <taxon>Actinomycetes</taxon>
        <taxon>Bifidobacteriales</taxon>
        <taxon>Bifidobacteriaceae</taxon>
        <taxon>Bifidobacterium</taxon>
    </lineage>
</organism>
<dbReference type="EMBL" id="WBSM01000001">
    <property type="protein sequence ID" value="KAB8289314.1"/>
    <property type="molecule type" value="Genomic_DNA"/>
</dbReference>
<evidence type="ECO:0000256" key="1">
    <source>
        <dbReference type="ARBA" id="ARBA00004328"/>
    </source>
</evidence>
<dbReference type="Gene3D" id="6.10.140.1630">
    <property type="match status" value="1"/>
</dbReference>
<dbReference type="Pfam" id="PF11133">
    <property type="entry name" value="Phage_head_fibr"/>
    <property type="match status" value="1"/>
</dbReference>
<evidence type="ECO:0000313" key="3">
    <source>
        <dbReference type="EMBL" id="KAB8289314.1"/>
    </source>
</evidence>